<dbReference type="Gene3D" id="1.20.1280.50">
    <property type="match status" value="1"/>
</dbReference>
<evidence type="ECO:0000259" key="1">
    <source>
        <dbReference type="Pfam" id="PF12937"/>
    </source>
</evidence>
<protein>
    <recommendedName>
        <fullName evidence="1">F-box domain-containing protein</fullName>
    </recommendedName>
</protein>
<dbReference type="GO" id="GO:0005635">
    <property type="term" value="C:nuclear envelope"/>
    <property type="evidence" value="ECO:0007669"/>
    <property type="project" value="TreeGrafter"/>
</dbReference>
<dbReference type="Proteomes" id="UP001157418">
    <property type="component" value="Unassembled WGS sequence"/>
</dbReference>
<dbReference type="GO" id="GO:0016973">
    <property type="term" value="P:poly(A)+ mRNA export from nucleus"/>
    <property type="evidence" value="ECO:0007669"/>
    <property type="project" value="TreeGrafter"/>
</dbReference>
<feature type="domain" description="F-box" evidence="1">
    <location>
        <begin position="157"/>
        <end position="191"/>
    </location>
</feature>
<gene>
    <name evidence="2" type="ORF">LVIROSA_LOCUS12494</name>
</gene>
<dbReference type="SUPFAM" id="SSF81383">
    <property type="entry name" value="F-box domain"/>
    <property type="match status" value="1"/>
</dbReference>
<dbReference type="InterPro" id="IPR001810">
    <property type="entry name" value="F-box_dom"/>
</dbReference>
<dbReference type="PANTHER" id="PTHR33416:SF20">
    <property type="entry name" value="NUCLEAR PORE COMPLEX PROTEIN NUP1"/>
    <property type="match status" value="1"/>
</dbReference>
<evidence type="ECO:0000313" key="3">
    <source>
        <dbReference type="Proteomes" id="UP001157418"/>
    </source>
</evidence>
<dbReference type="Pfam" id="PF12937">
    <property type="entry name" value="F-box-like"/>
    <property type="match status" value="1"/>
</dbReference>
<dbReference type="PANTHER" id="PTHR33416">
    <property type="entry name" value="NUCLEAR PORE COMPLEX PROTEIN NUP1"/>
    <property type="match status" value="1"/>
</dbReference>
<name>A0AAU9MGE2_9ASTR</name>
<sequence length="192" mass="21524">MATADDGRAPHESGAVGEMFRKRHFRPVQEPYSRGCFWTCRNCILMRNGGIYEVMNLQYVILGGNSASMSVTIGISKLEQMLQQMTFTSSETQHLIALLHSRTMEESSSSPVIRFEASTTSSSLKKHKHGVVEEHIALPAELPKTPMTSPQHPMTMENLPDELFLLNIFIRLSAKQLAQMRSVSKSWNALLS</sequence>
<dbReference type="EMBL" id="CAKMRJ010002223">
    <property type="protein sequence ID" value="CAH1425345.1"/>
    <property type="molecule type" value="Genomic_DNA"/>
</dbReference>
<comment type="caution">
    <text evidence="2">The sequence shown here is derived from an EMBL/GenBank/DDBJ whole genome shotgun (WGS) entry which is preliminary data.</text>
</comment>
<keyword evidence="3" id="KW-1185">Reference proteome</keyword>
<accession>A0AAU9MGE2</accession>
<dbReference type="InterPro" id="IPR036047">
    <property type="entry name" value="F-box-like_dom_sf"/>
</dbReference>
<reference evidence="2 3" key="1">
    <citation type="submission" date="2022-01" db="EMBL/GenBank/DDBJ databases">
        <authorList>
            <person name="Xiong W."/>
            <person name="Schranz E."/>
        </authorList>
    </citation>
    <scope>NUCLEOTIDE SEQUENCE [LARGE SCALE GENOMIC DNA]</scope>
</reference>
<evidence type="ECO:0000313" key="2">
    <source>
        <dbReference type="EMBL" id="CAH1425345.1"/>
    </source>
</evidence>
<organism evidence="2 3">
    <name type="scientific">Lactuca virosa</name>
    <dbReference type="NCBI Taxonomy" id="75947"/>
    <lineage>
        <taxon>Eukaryota</taxon>
        <taxon>Viridiplantae</taxon>
        <taxon>Streptophyta</taxon>
        <taxon>Embryophyta</taxon>
        <taxon>Tracheophyta</taxon>
        <taxon>Spermatophyta</taxon>
        <taxon>Magnoliopsida</taxon>
        <taxon>eudicotyledons</taxon>
        <taxon>Gunneridae</taxon>
        <taxon>Pentapetalae</taxon>
        <taxon>asterids</taxon>
        <taxon>campanulids</taxon>
        <taxon>Asterales</taxon>
        <taxon>Asteraceae</taxon>
        <taxon>Cichorioideae</taxon>
        <taxon>Cichorieae</taxon>
        <taxon>Lactucinae</taxon>
        <taxon>Lactuca</taxon>
    </lineage>
</organism>
<dbReference type="GO" id="GO:0071763">
    <property type="term" value="P:nuclear membrane organization"/>
    <property type="evidence" value="ECO:0007669"/>
    <property type="project" value="TreeGrafter"/>
</dbReference>
<dbReference type="AlphaFoldDB" id="A0AAU9MGE2"/>
<proteinExistence type="predicted"/>